<organism evidence="2 3">
    <name type="scientific">Prymnesium parvum</name>
    <name type="common">Toxic golden alga</name>
    <dbReference type="NCBI Taxonomy" id="97485"/>
    <lineage>
        <taxon>Eukaryota</taxon>
        <taxon>Haptista</taxon>
        <taxon>Haptophyta</taxon>
        <taxon>Prymnesiophyceae</taxon>
        <taxon>Prymnesiales</taxon>
        <taxon>Prymnesiaceae</taxon>
        <taxon>Prymnesium</taxon>
    </lineage>
</organism>
<protein>
    <submittedName>
        <fullName evidence="2">Uncharacterized protein</fullName>
    </submittedName>
</protein>
<keyword evidence="3" id="KW-1185">Reference proteome</keyword>
<comment type="caution">
    <text evidence="2">The sequence shown here is derived from an EMBL/GenBank/DDBJ whole genome shotgun (WGS) entry which is preliminary data.</text>
</comment>
<dbReference type="Proteomes" id="UP001515480">
    <property type="component" value="Unassembled WGS sequence"/>
</dbReference>
<feature type="region of interest" description="Disordered" evidence="1">
    <location>
        <begin position="160"/>
        <end position="179"/>
    </location>
</feature>
<proteinExistence type="predicted"/>
<feature type="region of interest" description="Disordered" evidence="1">
    <location>
        <begin position="47"/>
        <end position="150"/>
    </location>
</feature>
<dbReference type="AlphaFoldDB" id="A0AB34IXI4"/>
<feature type="region of interest" description="Disordered" evidence="1">
    <location>
        <begin position="272"/>
        <end position="306"/>
    </location>
</feature>
<evidence type="ECO:0000256" key="1">
    <source>
        <dbReference type="SAM" id="MobiDB-lite"/>
    </source>
</evidence>
<reference evidence="2 3" key="1">
    <citation type="journal article" date="2024" name="Science">
        <title>Giant polyketide synthase enzymes in the biosynthesis of giant marine polyether toxins.</title>
        <authorList>
            <person name="Fallon T.R."/>
            <person name="Shende V.V."/>
            <person name="Wierzbicki I.H."/>
            <person name="Pendleton A.L."/>
            <person name="Watervoot N.F."/>
            <person name="Auber R.P."/>
            <person name="Gonzalez D.J."/>
            <person name="Wisecaver J.H."/>
            <person name="Moore B.S."/>
        </authorList>
    </citation>
    <scope>NUCLEOTIDE SEQUENCE [LARGE SCALE GENOMIC DNA]</scope>
    <source>
        <strain evidence="2 3">12B1</strain>
    </source>
</reference>
<accession>A0AB34IXI4</accession>
<evidence type="ECO:0000313" key="2">
    <source>
        <dbReference type="EMBL" id="KAL1507678.1"/>
    </source>
</evidence>
<name>A0AB34IXI4_PRYPA</name>
<feature type="compositionally biased region" description="Basic residues" evidence="1">
    <location>
        <begin position="281"/>
        <end position="299"/>
    </location>
</feature>
<feature type="compositionally biased region" description="Low complexity" evidence="1">
    <location>
        <begin position="106"/>
        <end position="118"/>
    </location>
</feature>
<evidence type="ECO:0000313" key="3">
    <source>
        <dbReference type="Proteomes" id="UP001515480"/>
    </source>
</evidence>
<sequence length="333" mass="36451">MASPRLVLPRRLAVRLDELRDDEAAREQFRKHIADIRRADALKRRQLLHKPAAAAPAAPRANASHGAAAAPAATTEPPSLDLLAAPPPAPSHDDDAAPPPREASQSAEGGRRAPAARAHSPRSPRGRSAPVSPRPRREVAPPPPPHLPGVQLLLERARGDRTRDPAELRSGPATSTVRAREKRLELAGDFHFGGASAVERLTHLASRLEREEGPQAVAAVNGNWTQRGASLGEPYAKSRPGHFVFSRVERSAIADAAMLHNHRLPFIMAAARESESSQHGPRPRRLLRKLRDKPTRRPRVPTSYGRNEIDDVEMQTARLLLSTGLTIYRTSRW</sequence>
<gene>
    <name evidence="2" type="ORF">AB1Y20_007293</name>
</gene>
<feature type="compositionally biased region" description="Low complexity" evidence="1">
    <location>
        <begin position="51"/>
        <end position="84"/>
    </location>
</feature>
<dbReference type="EMBL" id="JBGBPQ010000017">
    <property type="protein sequence ID" value="KAL1507678.1"/>
    <property type="molecule type" value="Genomic_DNA"/>
</dbReference>